<evidence type="ECO:0000313" key="3">
    <source>
        <dbReference type="Proteomes" id="UP001174936"/>
    </source>
</evidence>
<feature type="region of interest" description="Disordered" evidence="1">
    <location>
        <begin position="1"/>
        <end position="70"/>
    </location>
</feature>
<dbReference type="Proteomes" id="UP001174936">
    <property type="component" value="Unassembled WGS sequence"/>
</dbReference>
<sequence length="115" mass="12691">MDRKTQRSPSPPASEKSPEEPDASHQRHADARDSRLVRREFVPTQENSLQEPVGEQQIVQHDNGRGGAPAVRLDMDLDVDLQMKAKIQGDLTLSILEGDQKPTSDKGHSTKALEG</sequence>
<gene>
    <name evidence="2" type="ORF">B0T16DRAFT_459038</name>
</gene>
<dbReference type="EMBL" id="JAULSV010000004">
    <property type="protein sequence ID" value="KAK0647186.1"/>
    <property type="molecule type" value="Genomic_DNA"/>
</dbReference>
<evidence type="ECO:0000256" key="1">
    <source>
        <dbReference type="SAM" id="MobiDB-lite"/>
    </source>
</evidence>
<name>A0AA39Y8X2_9PEZI</name>
<dbReference type="AlphaFoldDB" id="A0AA39Y8X2"/>
<evidence type="ECO:0000313" key="2">
    <source>
        <dbReference type="EMBL" id="KAK0647186.1"/>
    </source>
</evidence>
<keyword evidence="3" id="KW-1185">Reference proteome</keyword>
<comment type="caution">
    <text evidence="2">The sequence shown here is derived from an EMBL/GenBank/DDBJ whole genome shotgun (WGS) entry which is preliminary data.</text>
</comment>
<proteinExistence type="predicted"/>
<feature type="compositionally biased region" description="Basic and acidic residues" evidence="1">
    <location>
        <begin position="16"/>
        <end position="41"/>
    </location>
</feature>
<accession>A0AA39Y8X2</accession>
<reference evidence="2" key="1">
    <citation type="submission" date="2023-06" db="EMBL/GenBank/DDBJ databases">
        <title>Genome-scale phylogeny and comparative genomics of the fungal order Sordariales.</title>
        <authorList>
            <consortium name="Lawrence Berkeley National Laboratory"/>
            <person name="Hensen N."/>
            <person name="Bonometti L."/>
            <person name="Westerberg I."/>
            <person name="Brannstrom I.O."/>
            <person name="Guillou S."/>
            <person name="Cros-Aarteil S."/>
            <person name="Calhoun S."/>
            <person name="Haridas S."/>
            <person name="Kuo A."/>
            <person name="Mondo S."/>
            <person name="Pangilinan J."/>
            <person name="Riley R."/>
            <person name="Labutti K."/>
            <person name="Andreopoulos B."/>
            <person name="Lipzen A."/>
            <person name="Chen C."/>
            <person name="Yanf M."/>
            <person name="Daum C."/>
            <person name="Ng V."/>
            <person name="Clum A."/>
            <person name="Steindorff A."/>
            <person name="Ohm R."/>
            <person name="Martin F."/>
            <person name="Silar P."/>
            <person name="Natvig D."/>
            <person name="Lalanne C."/>
            <person name="Gautier V."/>
            <person name="Ament-Velasquez S.L."/>
            <person name="Kruys A."/>
            <person name="Hutchinson M.I."/>
            <person name="Powell A.J."/>
            <person name="Barry K."/>
            <person name="Miller A.N."/>
            <person name="Grigoriev I.V."/>
            <person name="Debuchy R."/>
            <person name="Gladieux P."/>
            <person name="Thoren M.H."/>
            <person name="Johannesson H."/>
        </authorList>
    </citation>
    <scope>NUCLEOTIDE SEQUENCE</scope>
    <source>
        <strain evidence="2">SMH2532-1</strain>
    </source>
</reference>
<protein>
    <submittedName>
        <fullName evidence="2">Uncharacterized protein</fullName>
    </submittedName>
</protein>
<organism evidence="2 3">
    <name type="scientific">Cercophora newfieldiana</name>
    <dbReference type="NCBI Taxonomy" id="92897"/>
    <lineage>
        <taxon>Eukaryota</taxon>
        <taxon>Fungi</taxon>
        <taxon>Dikarya</taxon>
        <taxon>Ascomycota</taxon>
        <taxon>Pezizomycotina</taxon>
        <taxon>Sordariomycetes</taxon>
        <taxon>Sordariomycetidae</taxon>
        <taxon>Sordariales</taxon>
        <taxon>Lasiosphaeriaceae</taxon>
        <taxon>Cercophora</taxon>
    </lineage>
</organism>